<evidence type="ECO:0000256" key="1">
    <source>
        <dbReference type="SAM" id="Phobius"/>
    </source>
</evidence>
<keyword evidence="1" id="KW-1133">Transmembrane helix</keyword>
<proteinExistence type="predicted"/>
<dbReference type="AlphaFoldDB" id="A0A5B2VG93"/>
<gene>
    <name evidence="2" type="ORF">F0L46_09175</name>
</gene>
<protein>
    <submittedName>
        <fullName evidence="2">Uncharacterized protein</fullName>
    </submittedName>
</protein>
<dbReference type="Proteomes" id="UP000323142">
    <property type="component" value="Unassembled WGS sequence"/>
</dbReference>
<comment type="caution">
    <text evidence="2">The sequence shown here is derived from an EMBL/GenBank/DDBJ whole genome shotgun (WGS) entry which is preliminary data.</text>
</comment>
<keyword evidence="1" id="KW-0472">Membrane</keyword>
<dbReference type="RefSeq" id="WP_149816851.1">
    <property type="nucleotide sequence ID" value="NZ_VUOA01000019.1"/>
</dbReference>
<reference evidence="2 3" key="2">
    <citation type="submission" date="2019-09" db="EMBL/GenBank/DDBJ databases">
        <authorList>
            <person name="Jin C."/>
        </authorList>
    </citation>
    <scope>NUCLEOTIDE SEQUENCE [LARGE SCALE GENOMIC DNA]</scope>
    <source>
        <strain evidence="2 3">BN140002</strain>
    </source>
</reference>
<feature type="transmembrane region" description="Helical" evidence="1">
    <location>
        <begin position="44"/>
        <end position="62"/>
    </location>
</feature>
<dbReference type="EMBL" id="VUOA01000019">
    <property type="protein sequence ID" value="KAA2237177.1"/>
    <property type="molecule type" value="Genomic_DNA"/>
</dbReference>
<organism evidence="2 3">
    <name type="scientific">Salinarimonas soli</name>
    <dbReference type="NCBI Taxonomy" id="1638099"/>
    <lineage>
        <taxon>Bacteria</taxon>
        <taxon>Pseudomonadati</taxon>
        <taxon>Pseudomonadota</taxon>
        <taxon>Alphaproteobacteria</taxon>
        <taxon>Hyphomicrobiales</taxon>
        <taxon>Salinarimonadaceae</taxon>
        <taxon>Salinarimonas</taxon>
    </lineage>
</organism>
<name>A0A5B2VG93_9HYPH</name>
<sequence length="63" mass="6257">MSGLLAGAALAMLLFLPVIAWPGLAFRAGATLELAAKGDSRARVQLLALLAAMGGFVGAFIGG</sequence>
<evidence type="ECO:0000313" key="3">
    <source>
        <dbReference type="Proteomes" id="UP000323142"/>
    </source>
</evidence>
<evidence type="ECO:0000313" key="2">
    <source>
        <dbReference type="EMBL" id="KAA2237177.1"/>
    </source>
</evidence>
<reference evidence="2 3" key="1">
    <citation type="submission" date="2019-09" db="EMBL/GenBank/DDBJ databases">
        <title>Salinarimonas rosea gen. nov., sp. nov., a new member of the a-2 subgroup of the Proteobacteria.</title>
        <authorList>
            <person name="Liu J."/>
        </authorList>
    </citation>
    <scope>NUCLEOTIDE SEQUENCE [LARGE SCALE GENOMIC DNA]</scope>
    <source>
        <strain evidence="2 3">BN140002</strain>
    </source>
</reference>
<accession>A0A5B2VG93</accession>
<keyword evidence="1" id="KW-0812">Transmembrane</keyword>
<keyword evidence="3" id="KW-1185">Reference proteome</keyword>